<keyword evidence="1" id="KW-0472">Membrane</keyword>
<evidence type="ECO:0000313" key="3">
    <source>
        <dbReference type="Proteomes" id="UP001159042"/>
    </source>
</evidence>
<feature type="transmembrane region" description="Helical" evidence="1">
    <location>
        <begin position="139"/>
        <end position="160"/>
    </location>
</feature>
<accession>A0AAV8V5P4</accession>
<gene>
    <name evidence="2" type="ORF">NQ315_012241</name>
</gene>
<dbReference type="EMBL" id="JANEYG010000722">
    <property type="protein sequence ID" value="KAJ8909266.1"/>
    <property type="molecule type" value="Genomic_DNA"/>
</dbReference>
<reference evidence="2 3" key="1">
    <citation type="journal article" date="2023" name="Insect Mol. Biol.">
        <title>Genome sequencing provides insights into the evolution of gene families encoding plant cell wall-degrading enzymes in longhorned beetles.</title>
        <authorList>
            <person name="Shin N.R."/>
            <person name="Okamura Y."/>
            <person name="Kirsch R."/>
            <person name="Pauchet Y."/>
        </authorList>
    </citation>
    <scope>NUCLEOTIDE SEQUENCE [LARGE SCALE GENOMIC DNA]</scope>
    <source>
        <strain evidence="2">EAD_L_NR</strain>
    </source>
</reference>
<feature type="transmembrane region" description="Helical" evidence="1">
    <location>
        <begin position="106"/>
        <end position="133"/>
    </location>
</feature>
<name>A0AAV8V5P4_9CUCU</name>
<dbReference type="Proteomes" id="UP001159042">
    <property type="component" value="Unassembled WGS sequence"/>
</dbReference>
<feature type="transmembrane region" description="Helical" evidence="1">
    <location>
        <begin position="76"/>
        <end position="99"/>
    </location>
</feature>
<organism evidence="2 3">
    <name type="scientific">Exocentrus adspersus</name>
    <dbReference type="NCBI Taxonomy" id="1586481"/>
    <lineage>
        <taxon>Eukaryota</taxon>
        <taxon>Metazoa</taxon>
        <taxon>Ecdysozoa</taxon>
        <taxon>Arthropoda</taxon>
        <taxon>Hexapoda</taxon>
        <taxon>Insecta</taxon>
        <taxon>Pterygota</taxon>
        <taxon>Neoptera</taxon>
        <taxon>Endopterygota</taxon>
        <taxon>Coleoptera</taxon>
        <taxon>Polyphaga</taxon>
        <taxon>Cucujiformia</taxon>
        <taxon>Chrysomeloidea</taxon>
        <taxon>Cerambycidae</taxon>
        <taxon>Lamiinae</taxon>
        <taxon>Acanthocinini</taxon>
        <taxon>Exocentrus</taxon>
    </lineage>
</organism>
<protein>
    <submittedName>
        <fullName evidence="2">Uncharacterized protein</fullName>
    </submittedName>
</protein>
<keyword evidence="1" id="KW-0812">Transmembrane</keyword>
<evidence type="ECO:0000256" key="1">
    <source>
        <dbReference type="SAM" id="Phobius"/>
    </source>
</evidence>
<feature type="transmembrane region" description="Helical" evidence="1">
    <location>
        <begin position="43"/>
        <end position="64"/>
    </location>
</feature>
<evidence type="ECO:0000313" key="2">
    <source>
        <dbReference type="EMBL" id="KAJ8909266.1"/>
    </source>
</evidence>
<keyword evidence="3" id="KW-1185">Reference proteome</keyword>
<sequence length="193" mass="22252">MKNNPLCSPKITIVILYLRIFLPRMCKWRYRCCGCSSKTFGFLYGWMGVIWRTVFTMFLAVTLTKTSPYDPNIYDIGLITVLGYVQVSLVANLFFIVGIQKEKPYFMLPFVVIGGMEIFAGIIIFCIGTVYLHASRRGYLLWGTIPMGLIVIGVYIYFWIKSIRLYNEIEIDLTKKKEENARIASIRQSLGNH</sequence>
<comment type="caution">
    <text evidence="2">The sequence shown here is derived from an EMBL/GenBank/DDBJ whole genome shotgun (WGS) entry which is preliminary data.</text>
</comment>
<proteinExistence type="predicted"/>
<keyword evidence="1" id="KW-1133">Transmembrane helix</keyword>
<dbReference type="AlphaFoldDB" id="A0AAV8V5P4"/>